<keyword evidence="4" id="KW-1185">Reference proteome</keyword>
<feature type="region of interest" description="Disordered" evidence="1">
    <location>
        <begin position="1"/>
        <end position="80"/>
    </location>
</feature>
<feature type="compositionally biased region" description="Low complexity" evidence="1">
    <location>
        <begin position="130"/>
        <end position="145"/>
    </location>
</feature>
<evidence type="ECO:0000256" key="1">
    <source>
        <dbReference type="SAM" id="MobiDB-lite"/>
    </source>
</evidence>
<dbReference type="Proteomes" id="UP001149140">
    <property type="component" value="Unassembled WGS sequence"/>
</dbReference>
<sequence length="270" mass="27695">MGERDAFGREKGEDPLAGLGWSSSAGTPTPTPVTPTPQPASVSTPGPTMTAGEPLTGGDAGTGGAPAWTPGPQASYTRRRRRRARGIIVPLVIIGFVAVAIGGATTAFNAGNDALNNFSNSIEQATKNDPTSTSNSPSSPGTSLTQSAALKAALAKLPAGDLQLLRLAPDRINANVIVKGKLHVVQVDAGGEVNDVSTPATGGGTGTIKVNSVAPSRIIKTATKRTGRRPSSVSYLVLIHILGKDEWQLYFDDGTHFSASANGKKVHRVG</sequence>
<dbReference type="AlphaFoldDB" id="A0A9X3MXG0"/>
<feature type="region of interest" description="Disordered" evidence="1">
    <location>
        <begin position="124"/>
        <end position="145"/>
    </location>
</feature>
<evidence type="ECO:0000313" key="4">
    <source>
        <dbReference type="Proteomes" id="UP001149140"/>
    </source>
</evidence>
<reference evidence="3" key="1">
    <citation type="submission" date="2022-10" db="EMBL/GenBank/DDBJ databases">
        <title>The WGS of Solirubrobacter ginsenosidimutans DSM 21036.</title>
        <authorList>
            <person name="Jiang Z."/>
        </authorList>
    </citation>
    <scope>NUCLEOTIDE SEQUENCE</scope>
    <source>
        <strain evidence="3">DSM 21036</strain>
    </source>
</reference>
<evidence type="ECO:0000313" key="3">
    <source>
        <dbReference type="EMBL" id="MDA0163406.1"/>
    </source>
</evidence>
<keyword evidence="2" id="KW-1133">Transmembrane helix</keyword>
<dbReference type="EMBL" id="JAPDOD010000024">
    <property type="protein sequence ID" value="MDA0163406.1"/>
    <property type="molecule type" value="Genomic_DNA"/>
</dbReference>
<keyword evidence="2" id="KW-0472">Membrane</keyword>
<protein>
    <submittedName>
        <fullName evidence="3">Uncharacterized protein</fullName>
    </submittedName>
</protein>
<organism evidence="3 4">
    <name type="scientific">Solirubrobacter ginsenosidimutans</name>
    <dbReference type="NCBI Taxonomy" id="490573"/>
    <lineage>
        <taxon>Bacteria</taxon>
        <taxon>Bacillati</taxon>
        <taxon>Actinomycetota</taxon>
        <taxon>Thermoleophilia</taxon>
        <taxon>Solirubrobacterales</taxon>
        <taxon>Solirubrobacteraceae</taxon>
        <taxon>Solirubrobacter</taxon>
    </lineage>
</organism>
<feature type="compositionally biased region" description="Basic and acidic residues" evidence="1">
    <location>
        <begin position="1"/>
        <end position="14"/>
    </location>
</feature>
<feature type="compositionally biased region" description="Pro residues" evidence="1">
    <location>
        <begin position="29"/>
        <end position="38"/>
    </location>
</feature>
<accession>A0A9X3MXG0</accession>
<dbReference type="RefSeq" id="WP_270042649.1">
    <property type="nucleotide sequence ID" value="NZ_JAPDOD010000024.1"/>
</dbReference>
<feature type="transmembrane region" description="Helical" evidence="2">
    <location>
        <begin position="87"/>
        <end position="108"/>
    </location>
</feature>
<proteinExistence type="predicted"/>
<keyword evidence="2" id="KW-0812">Transmembrane</keyword>
<name>A0A9X3MXG0_9ACTN</name>
<comment type="caution">
    <text evidence="3">The sequence shown here is derived from an EMBL/GenBank/DDBJ whole genome shotgun (WGS) entry which is preliminary data.</text>
</comment>
<gene>
    <name evidence="3" type="ORF">OM076_24245</name>
</gene>
<evidence type="ECO:0000256" key="2">
    <source>
        <dbReference type="SAM" id="Phobius"/>
    </source>
</evidence>